<evidence type="ECO:0000313" key="2">
    <source>
        <dbReference type="EMBL" id="EEF66350.1"/>
    </source>
</evidence>
<name>B9YCC1_9FIRM</name>
<dbReference type="GO" id="GO:0006799">
    <property type="term" value="P:polyphosphate biosynthetic process"/>
    <property type="evidence" value="ECO:0007669"/>
    <property type="project" value="UniProtKB-ARBA"/>
</dbReference>
<dbReference type="eggNOG" id="COG5036">
    <property type="taxonomic scope" value="Bacteria"/>
</dbReference>
<evidence type="ECO:0000313" key="3">
    <source>
        <dbReference type="Proteomes" id="UP000005950"/>
    </source>
</evidence>
<dbReference type="HOGENOM" id="CLU_098613_0_0_9"/>
<dbReference type="Proteomes" id="UP000005950">
    <property type="component" value="Unassembled WGS sequence"/>
</dbReference>
<dbReference type="InterPro" id="IPR042267">
    <property type="entry name" value="VTC_sf"/>
</dbReference>
<reference evidence="2 3" key="1">
    <citation type="submission" date="2008-12" db="EMBL/GenBank/DDBJ databases">
        <authorList>
            <person name="Fulton L."/>
            <person name="Clifton S."/>
            <person name="Fulton B."/>
            <person name="Xu J."/>
            <person name="Minx P."/>
            <person name="Pepin K.H."/>
            <person name="Johnson M."/>
            <person name="Bhonagiri V."/>
            <person name="Nash W.E."/>
            <person name="Mardis E.R."/>
            <person name="Wilson R.K."/>
        </authorList>
    </citation>
    <scope>NUCLEOTIDE SEQUENCE [LARGE SCALE GENOMIC DNA]</scope>
    <source>
        <strain evidence="2 3">DSM 12042</strain>
    </source>
</reference>
<gene>
    <name evidence="2" type="ORF">HOLDEFILI_03480</name>
</gene>
<accession>B9YCC1</accession>
<proteinExistence type="predicted"/>
<comment type="caution">
    <text evidence="2">The sequence shown here is derived from an EMBL/GenBank/DDBJ whole genome shotgun (WGS) entry which is preliminary data.</text>
</comment>
<dbReference type="CDD" id="cd07750">
    <property type="entry name" value="PolyPPase_VTC_like"/>
    <property type="match status" value="1"/>
</dbReference>
<dbReference type="EMBL" id="ACCF01000219">
    <property type="protein sequence ID" value="EEF66350.1"/>
    <property type="molecule type" value="Genomic_DNA"/>
</dbReference>
<protein>
    <submittedName>
        <fullName evidence="2">VTC domain protein</fullName>
    </submittedName>
</protein>
<dbReference type="InterPro" id="IPR018966">
    <property type="entry name" value="VTC_domain"/>
</dbReference>
<feature type="domain" description="VTC" evidence="1">
    <location>
        <begin position="20"/>
        <end position="238"/>
    </location>
</feature>
<dbReference type="STRING" id="545696.HOLDEFILI_03480"/>
<dbReference type="Gene3D" id="3.20.100.30">
    <property type="entry name" value="VTC, catalytic tunnel domain"/>
    <property type="match status" value="1"/>
</dbReference>
<reference evidence="2 3" key="2">
    <citation type="submission" date="2009-02" db="EMBL/GenBank/DDBJ databases">
        <title>Draft genome sequence of Holdemania filiformis DSM 12042.</title>
        <authorList>
            <person name="Sudarsanam P."/>
            <person name="Ley R."/>
            <person name="Guruge J."/>
            <person name="Turnbaugh P.J."/>
            <person name="Mahowald M."/>
            <person name="Liep D."/>
            <person name="Gordon J."/>
        </authorList>
    </citation>
    <scope>NUCLEOTIDE SEQUENCE [LARGE SCALE GENOMIC DNA]</scope>
    <source>
        <strain evidence="2 3">DSM 12042</strain>
    </source>
</reference>
<dbReference type="Pfam" id="PF09359">
    <property type="entry name" value="VTC"/>
    <property type="match status" value="1"/>
</dbReference>
<evidence type="ECO:0000259" key="1">
    <source>
        <dbReference type="Pfam" id="PF09359"/>
    </source>
</evidence>
<sequence length="245" mass="28918">MAVIERREKQEETTMAEVVRQEKKYLITQSQRIQLQHQFSVLIKSDPHNESNGYRVRSLYFDTLNDRDFQEKEDGVERRRKLRLRVYNPQDDFALLEVKQKEGAYQRKRSVKLTRRQAEALIQGYPEVLLECSDPFAAECYGMIRVQLYQPKTIVEYQRFALIGSENNIRITFDHQIRATEGCFHLFDPKLSLVPVFPMAQAVLEVKFNHFLPSYIQRVIQVCDHSELSVSKYTLARRISHSVVF</sequence>
<dbReference type="AlphaFoldDB" id="B9YCC1"/>
<organism evidence="2 3">
    <name type="scientific">Holdemania filiformis DSM 12042</name>
    <dbReference type="NCBI Taxonomy" id="545696"/>
    <lineage>
        <taxon>Bacteria</taxon>
        <taxon>Bacillati</taxon>
        <taxon>Bacillota</taxon>
        <taxon>Erysipelotrichia</taxon>
        <taxon>Erysipelotrichales</taxon>
        <taxon>Erysipelotrichaceae</taxon>
        <taxon>Holdemania</taxon>
    </lineage>
</organism>